<dbReference type="InterPro" id="IPR018060">
    <property type="entry name" value="HTH_AraC"/>
</dbReference>
<dbReference type="Proteomes" id="UP000298656">
    <property type="component" value="Chromosome 1"/>
</dbReference>
<dbReference type="OrthoDB" id="9804543at2"/>
<dbReference type="GO" id="GO:0043565">
    <property type="term" value="F:sequence-specific DNA binding"/>
    <property type="evidence" value="ECO:0007669"/>
    <property type="project" value="InterPro"/>
</dbReference>
<keyword evidence="2" id="KW-0804">Transcription</keyword>
<reference evidence="4 5" key="1">
    <citation type="submission" date="2019-05" db="EMBL/GenBank/DDBJ databases">
        <title>Burkholderia sp. DHOD12, isolated from subtropical forest soil.</title>
        <authorList>
            <person name="Gao Z.-H."/>
            <person name="Qiu L.-H."/>
        </authorList>
    </citation>
    <scope>NUCLEOTIDE SEQUENCE [LARGE SCALE GENOMIC DNA]</scope>
    <source>
        <strain evidence="4 5">DHOD12</strain>
    </source>
</reference>
<feature type="domain" description="HTH araC/xylS-type" evidence="3">
    <location>
        <begin position="1"/>
        <end position="42"/>
    </location>
</feature>
<dbReference type="InterPro" id="IPR009057">
    <property type="entry name" value="Homeodomain-like_sf"/>
</dbReference>
<evidence type="ECO:0000256" key="2">
    <source>
        <dbReference type="ARBA" id="ARBA00023163"/>
    </source>
</evidence>
<keyword evidence="5" id="KW-1185">Reference proteome</keyword>
<evidence type="ECO:0000313" key="4">
    <source>
        <dbReference type="EMBL" id="QCP49796.1"/>
    </source>
</evidence>
<dbReference type="GO" id="GO:0003700">
    <property type="term" value="F:DNA-binding transcription factor activity"/>
    <property type="evidence" value="ECO:0007669"/>
    <property type="project" value="InterPro"/>
</dbReference>
<evidence type="ECO:0000313" key="5">
    <source>
        <dbReference type="Proteomes" id="UP000298656"/>
    </source>
</evidence>
<accession>A0A4P8INC1</accession>
<protein>
    <submittedName>
        <fullName evidence="4">AraC family transcriptional regulator</fullName>
    </submittedName>
</protein>
<dbReference type="Gene3D" id="1.10.10.60">
    <property type="entry name" value="Homeodomain-like"/>
    <property type="match status" value="1"/>
</dbReference>
<sequence length="42" mass="4561">MPVIEKARLVQGTPVPTIATDLGYANLSVFISMFRRALGETP</sequence>
<dbReference type="KEGG" id="tvl:FAZ95_11800"/>
<proteinExistence type="predicted"/>
<evidence type="ECO:0000256" key="1">
    <source>
        <dbReference type="ARBA" id="ARBA00023015"/>
    </source>
</evidence>
<gene>
    <name evidence="4" type="ORF">FAZ95_11800</name>
</gene>
<dbReference type="SUPFAM" id="SSF46689">
    <property type="entry name" value="Homeodomain-like"/>
    <property type="match status" value="1"/>
</dbReference>
<keyword evidence="1" id="KW-0805">Transcription regulation</keyword>
<dbReference type="PROSITE" id="PS01124">
    <property type="entry name" value="HTH_ARAC_FAMILY_2"/>
    <property type="match status" value="1"/>
</dbReference>
<name>A0A4P8INC1_9BURK</name>
<dbReference type="AlphaFoldDB" id="A0A4P8INC1"/>
<dbReference type="EMBL" id="CP040077">
    <property type="protein sequence ID" value="QCP49796.1"/>
    <property type="molecule type" value="Genomic_DNA"/>
</dbReference>
<evidence type="ECO:0000259" key="3">
    <source>
        <dbReference type="PROSITE" id="PS01124"/>
    </source>
</evidence>
<organism evidence="4 5">
    <name type="scientific">Trinickia violacea</name>
    <dbReference type="NCBI Taxonomy" id="2571746"/>
    <lineage>
        <taxon>Bacteria</taxon>
        <taxon>Pseudomonadati</taxon>
        <taxon>Pseudomonadota</taxon>
        <taxon>Betaproteobacteria</taxon>
        <taxon>Burkholderiales</taxon>
        <taxon>Burkholderiaceae</taxon>
        <taxon>Trinickia</taxon>
    </lineage>
</organism>